<feature type="region of interest" description="Disordered" evidence="1">
    <location>
        <begin position="120"/>
        <end position="161"/>
    </location>
</feature>
<evidence type="ECO:0000313" key="2">
    <source>
        <dbReference type="EMBL" id="KAJ6038045.1"/>
    </source>
</evidence>
<feature type="compositionally biased region" description="Polar residues" evidence="1">
    <location>
        <begin position="140"/>
        <end position="161"/>
    </location>
</feature>
<evidence type="ECO:0000256" key="1">
    <source>
        <dbReference type="SAM" id="MobiDB-lite"/>
    </source>
</evidence>
<organism evidence="2 3">
    <name type="scientific">Penicillium canescens</name>
    <dbReference type="NCBI Taxonomy" id="5083"/>
    <lineage>
        <taxon>Eukaryota</taxon>
        <taxon>Fungi</taxon>
        <taxon>Dikarya</taxon>
        <taxon>Ascomycota</taxon>
        <taxon>Pezizomycotina</taxon>
        <taxon>Eurotiomycetes</taxon>
        <taxon>Eurotiomycetidae</taxon>
        <taxon>Eurotiales</taxon>
        <taxon>Aspergillaceae</taxon>
        <taxon>Penicillium</taxon>
    </lineage>
</organism>
<feature type="compositionally biased region" description="Low complexity" evidence="1">
    <location>
        <begin position="123"/>
        <end position="133"/>
    </location>
</feature>
<sequence length="518" mass="56890">MSQEEGFMQQWGSGLSEPNCSILTDPKDSSSNGNLSGYQQFARSEEFPGLVRYNLLALQSLPEAERQDVAAKVGITSLMAAIHCLDTPGNQVLLDSQVGENDGPTTEATGWGEFSEFTHGLGISPIPSNSEISPPKPQPLETTSYPTPQSVPSPDAGTNTLGSDFSTPADLDPFQLLDVPRPAHLYPTQSTFDYTPRPTTGLEDSTLHNTPENMNGVGMGPPLAEPAALISQAAEQYLSPHMVDDPAEGNQFASQSLSLEVLQHAQVPEVAPLDHAQNMILLFPDLSTNKLRQAMELGDRLFPQDLAHLESQVNHWQAEQLWSFVGVSPGSSARQRIAGICRYIKDMGNPTAENYMRIRLAKVQVNMLYEAIYKEEKNRRLGLGSRKFTTHVLNCIEAAISNPGDRRLPVPRKSLVRDAIFRYKQVGKKWSVSQGLSMTLLVGQDCGRTIESGQFTEMQMKALMFHVSATRPDIISLCSKLEHAVSYFLAHNQLPAHPTLDDVRKMIGIHNSMTAIVD</sequence>
<dbReference type="EMBL" id="JAQJZL010000009">
    <property type="protein sequence ID" value="KAJ6038045.1"/>
    <property type="molecule type" value="Genomic_DNA"/>
</dbReference>
<dbReference type="Proteomes" id="UP001219568">
    <property type="component" value="Unassembled WGS sequence"/>
</dbReference>
<feature type="compositionally biased region" description="Polar residues" evidence="1">
    <location>
        <begin position="10"/>
        <end position="22"/>
    </location>
</feature>
<proteinExistence type="predicted"/>
<feature type="region of interest" description="Disordered" evidence="1">
    <location>
        <begin position="1"/>
        <end position="36"/>
    </location>
</feature>
<reference evidence="2" key="2">
    <citation type="submission" date="2023-01" db="EMBL/GenBank/DDBJ databases">
        <authorList>
            <person name="Petersen C."/>
        </authorList>
    </citation>
    <scope>NUCLEOTIDE SEQUENCE</scope>
    <source>
        <strain evidence="2">IBT 15450</strain>
    </source>
</reference>
<protein>
    <submittedName>
        <fullName evidence="2">Uncharacterized protein</fullName>
    </submittedName>
</protein>
<accession>A0AAD6N6X1</accession>
<dbReference type="AlphaFoldDB" id="A0AAD6N6X1"/>
<evidence type="ECO:0000313" key="3">
    <source>
        <dbReference type="Proteomes" id="UP001219568"/>
    </source>
</evidence>
<gene>
    <name evidence="2" type="ORF">N7460_007816</name>
</gene>
<keyword evidence="3" id="KW-1185">Reference proteome</keyword>
<name>A0AAD6N6X1_PENCN</name>
<comment type="caution">
    <text evidence="2">The sequence shown here is derived from an EMBL/GenBank/DDBJ whole genome shotgun (WGS) entry which is preliminary data.</text>
</comment>
<reference evidence="2" key="1">
    <citation type="journal article" date="2023" name="IMA Fungus">
        <title>Comparative genomic study of the Penicillium genus elucidates a diverse pangenome and 15 lateral gene transfer events.</title>
        <authorList>
            <person name="Petersen C."/>
            <person name="Sorensen T."/>
            <person name="Nielsen M.R."/>
            <person name="Sondergaard T.E."/>
            <person name="Sorensen J.L."/>
            <person name="Fitzpatrick D.A."/>
            <person name="Frisvad J.C."/>
            <person name="Nielsen K.L."/>
        </authorList>
    </citation>
    <scope>NUCLEOTIDE SEQUENCE</scope>
    <source>
        <strain evidence="2">IBT 15450</strain>
    </source>
</reference>